<reference evidence="3" key="1">
    <citation type="submission" date="2020-01" db="EMBL/GenBank/DDBJ databases">
        <authorList>
            <person name="Rat A."/>
        </authorList>
    </citation>
    <scope>NUCLEOTIDE SEQUENCE</scope>
    <source>
        <strain evidence="3">LMG 31228</strain>
    </source>
</reference>
<evidence type="ECO:0008006" key="5">
    <source>
        <dbReference type="Google" id="ProtNLM"/>
    </source>
</evidence>
<keyword evidence="4" id="KW-1185">Reference proteome</keyword>
<comment type="caution">
    <text evidence="3">The sequence shown here is derived from an EMBL/GenBank/DDBJ whole genome shotgun (WGS) entry which is preliminary data.</text>
</comment>
<keyword evidence="2" id="KW-0732">Signal</keyword>
<evidence type="ECO:0000313" key="4">
    <source>
        <dbReference type="Proteomes" id="UP001138709"/>
    </source>
</evidence>
<reference evidence="3" key="2">
    <citation type="journal article" date="2021" name="Syst. Appl. Microbiol.">
        <title>Roseomonas hellenica sp. nov., isolated from roots of wild-growing Alkanna tinctoria.</title>
        <authorList>
            <person name="Rat A."/>
            <person name="Naranjo H.D."/>
            <person name="Lebbe L."/>
            <person name="Cnockaert M."/>
            <person name="Krigas N."/>
            <person name="Grigoriadou K."/>
            <person name="Maloupa E."/>
            <person name="Willems A."/>
        </authorList>
    </citation>
    <scope>NUCLEOTIDE SEQUENCE</scope>
    <source>
        <strain evidence="3">LMG 31228</strain>
    </source>
</reference>
<evidence type="ECO:0000256" key="2">
    <source>
        <dbReference type="SAM" id="SignalP"/>
    </source>
</evidence>
<dbReference type="RefSeq" id="WP_211847556.1">
    <property type="nucleotide sequence ID" value="NZ_JAAEDL010000015.1"/>
</dbReference>
<dbReference type="AlphaFoldDB" id="A0A9X9XE91"/>
<sequence length="58" mass="6066">MTRFATLRVLAPVLLLVMALAACGDRAQERDGLGPRGTALPPPDPVTGQARTELPAGR</sequence>
<dbReference type="EMBL" id="JAAEDL010000015">
    <property type="protein sequence ID" value="MBR0682027.1"/>
    <property type="molecule type" value="Genomic_DNA"/>
</dbReference>
<protein>
    <recommendedName>
        <fullName evidence="5">Argininosuccinate lyase</fullName>
    </recommendedName>
</protein>
<evidence type="ECO:0000256" key="1">
    <source>
        <dbReference type="SAM" id="MobiDB-lite"/>
    </source>
</evidence>
<accession>A0A9X9XE91</accession>
<dbReference type="PROSITE" id="PS51257">
    <property type="entry name" value="PROKAR_LIPOPROTEIN"/>
    <property type="match status" value="1"/>
</dbReference>
<gene>
    <name evidence="3" type="ORF">GXW74_16145</name>
</gene>
<organism evidence="3 4">
    <name type="scientific">Neoroseomonas eburnea</name>
    <dbReference type="NCBI Taxonomy" id="1346889"/>
    <lineage>
        <taxon>Bacteria</taxon>
        <taxon>Pseudomonadati</taxon>
        <taxon>Pseudomonadota</taxon>
        <taxon>Alphaproteobacteria</taxon>
        <taxon>Acetobacterales</taxon>
        <taxon>Acetobacteraceae</taxon>
        <taxon>Neoroseomonas</taxon>
    </lineage>
</organism>
<evidence type="ECO:0000313" key="3">
    <source>
        <dbReference type="EMBL" id="MBR0682027.1"/>
    </source>
</evidence>
<dbReference type="Proteomes" id="UP001138709">
    <property type="component" value="Unassembled WGS sequence"/>
</dbReference>
<name>A0A9X9XE91_9PROT</name>
<feature type="signal peptide" evidence="2">
    <location>
        <begin position="1"/>
        <end position="21"/>
    </location>
</feature>
<feature type="chain" id="PRO_5040743084" description="Argininosuccinate lyase" evidence="2">
    <location>
        <begin position="22"/>
        <end position="58"/>
    </location>
</feature>
<feature type="region of interest" description="Disordered" evidence="1">
    <location>
        <begin position="28"/>
        <end position="58"/>
    </location>
</feature>
<proteinExistence type="predicted"/>